<organism evidence="1 2">
    <name type="scientific">Mycobacterium tuberculosis</name>
    <dbReference type="NCBI Taxonomy" id="1773"/>
    <lineage>
        <taxon>Bacteria</taxon>
        <taxon>Bacillati</taxon>
        <taxon>Actinomycetota</taxon>
        <taxon>Actinomycetes</taxon>
        <taxon>Mycobacteriales</taxon>
        <taxon>Mycobacteriaceae</taxon>
        <taxon>Mycobacterium</taxon>
        <taxon>Mycobacterium tuberculosis complex</taxon>
    </lineage>
</organism>
<dbReference type="Proteomes" id="UP000048948">
    <property type="component" value="Unassembled WGS sequence"/>
</dbReference>
<dbReference type="AlphaFoldDB" id="A0A655AK40"/>
<name>A0A655AK40_MYCTX</name>
<accession>A0A655AK40</accession>
<protein>
    <submittedName>
        <fullName evidence="1">Uncharacterized protein</fullName>
    </submittedName>
</protein>
<proteinExistence type="predicted"/>
<gene>
    <name evidence="1" type="ORF">ERS027646_02800</name>
</gene>
<dbReference type="EMBL" id="CNGE01000563">
    <property type="protein sequence ID" value="CKS99239.1"/>
    <property type="molecule type" value="Genomic_DNA"/>
</dbReference>
<evidence type="ECO:0000313" key="1">
    <source>
        <dbReference type="EMBL" id="CKS99239.1"/>
    </source>
</evidence>
<reference evidence="1 2" key="1">
    <citation type="submission" date="2015-03" db="EMBL/GenBank/DDBJ databases">
        <authorList>
            <consortium name="Pathogen Informatics"/>
        </authorList>
    </citation>
    <scope>NUCLEOTIDE SEQUENCE [LARGE SCALE GENOMIC DNA]</scope>
    <source>
        <strain evidence="1 2">Bir 172</strain>
    </source>
</reference>
<sequence length="51" mass="5596">MMRSNITGTTTRPVAWWRSIRSSVASGSNLRRVTIVQASEEASTSCEKPQA</sequence>
<evidence type="ECO:0000313" key="2">
    <source>
        <dbReference type="Proteomes" id="UP000048948"/>
    </source>
</evidence>